<sequence>MASQGENIKSINKDNAGFPAYLDFEKLRAEGIAYLGKLSGKIWTDHNVHDPGITILEVLCYSLLDLGYRTNLPAIDLFSRDPKESGADNNFFTAAQILSCNPLTIMDYRKFLIDIEGVKNAWLEVATDQTDFCRPRYDQQSTNNQNSGCVEYLNGLYHIFIEPEKDVNKDFPDESAANTYLEDLNKTIKSRLMAHRNFCEDFVDISMLCKIDLGVCAVIELQNDADLEKSYQEIVQRLRDFISPVPKFYTLQELLDRQKPIEDIFAGRPYNPAESHGFIDTDELYALKLKKEIHISDLYQVILESEGVKSVNKLAIRNCESGRFTDINAWKYKIPENHITNFSVACSGIQFTKNGIPIEFDSQKFQGLFNLNFSNSGKVLYQLPSPYLDNAIPSGTYHENLDEYFLLQDDFPRVYGIAEGGLPDDVSNQRKAQALQLKGYLLFFDQLLSGYLAQLKNIRSLFSMNSPEGSQQRRTYFLNQLTEKPELSKLLRFAVGTDQNEILGAEGDSLIRVIKKSQLDQLISNNSQDISGLEQYQFSSLIKQQIAINQLIEDFSNNNFEYGFIYDHEGKIFYYLIGTSAEFALISKISFPSLSAANLHLSSVAYVGSFEENYRSYIIDENHVSFDIELNIASFKSYLALILEDEDLYAERRNSFLNHLLSRFAERFTDDVLMQFNQQSNLLIHAKEDLLSHYDEISANRGRAYDYLKNDWNNANISGFEIEAKYLAGISNKTLHSLCNFVVEQLDEYYLVELSIAEESYFKLTEKFDSPKEAEEAAQMAFDSLAQPERLKTRYVPHEKMYSIVLQYDDRSSVPFYKQYATSQEADEVRTKLNRMFSKQPVEDVYISSYAHKVQLVDHKGNILRNSVEAYDSDLSALEAGRKNMSKLNDSTLWQEEDSKDNKINLLTFNDLEADDPNYIDIKAFKITINNSIVGKPDKFTYDLLDHANSFKFYAAKEFSSNKEAKANAYLLLKLAGNSKNYSIVRTSIDSKWQLQIVYQKQVEAICYTEFDTEEEAIKLRDQIITSFQHASYRLTSNSFPKGWKFNYELGYDQDSNFKFSSSKEYRYKEEAIKASHAFQQAIPSLRLGKGKNGIILTQQNRGSKLPTVNLDAVDFNEESINKALDSQKSIAQFASSNKTQNFRTSIRKESTEDSARYIYRLVDKDRVLAYYQDQFLSKEEAVLAKMKISRLLKRNLNYLQLCLGTAVIKEVSGNKNKKAKSYSYQIRAHNIQYKHAGPINEELVIFESFESFPTKEQALEAFENNLFNILELAAIEQNYGSLISFEETKSENSAAVVFVPLATQEEIKAFDEGSIPQMLMQLLRTYPIKRNNDLYYFETFHSSKDTRGWHSVKEYPTADAAMQDFLFFLMLLKYAGNLYVDCDFNDDGKGNYRIYIREVLAESNQRFYTEEEAWGLEGVEKLICAIQSDLGFQKYQRKEDCCYSFYINCGADFLIHPCIYDTAKKRNQVVLELYDQFKRYEDRKAYTISTENNSLIFHDEGGKPFAIRRFNENENQEFCDLLFDYLDDLQGEGNSYVIEKEFVFVKNKSGQVILESYSQGWTEESFKEQLDLFLCFFPIIRSKNEKSEGYQYHIEIKLPGFNTCNEENTAGCGCSDPIEEEPTCFVAWKTSCPIQNCYTAMRLYGLTTYLLSNFENYQSILDCSCNSFGIAMDFNLPEYREQFFINGKQIAFNPQCYETSQEMCKAVDRANELINAEGLQVVEHILLRPRCEEDCEVRQGLYCNETYQYCGYTWKADQEDPCSNQSEICFVPAIDPYSFIATVALPAWPKRFRSETGRMLMEDILYRLAPAHVMLRILWLAPHDYCCFESKYKNWRQWLEKRKTCNTDFTVDDFLNFLFHRNYEELVDCETCQPCADQVVINNPCTYRDLNQDGNYMMKQSFLDQVNASFCWRVSYPGEYQFISCDRDNLPNYDYVRKIQKEEKEEELKPIAPVASAVKRGNSKELKLLKERRMMHYRSTIEQIAEKLKKNLVIQSVQNYMSEPNLAINQLEAIVTQIIENKKTTAKNYVVLNKPQMQRVLESVACYALDQVNHKKKNKTDLTLINPAFEKMRKAKIDVASIYNHWDGTELKKHQPVINVVEIKNLILGTKK</sequence>
<evidence type="ECO:0000313" key="1">
    <source>
        <dbReference type="EMBL" id="SNV51175.1"/>
    </source>
</evidence>
<evidence type="ECO:0000313" key="2">
    <source>
        <dbReference type="Proteomes" id="UP000215355"/>
    </source>
</evidence>
<organism evidence="1 2">
    <name type="scientific">Sphingobacterium mizutaii</name>
    <dbReference type="NCBI Taxonomy" id="1010"/>
    <lineage>
        <taxon>Bacteria</taxon>
        <taxon>Pseudomonadati</taxon>
        <taxon>Bacteroidota</taxon>
        <taxon>Sphingobacteriia</taxon>
        <taxon>Sphingobacteriales</taxon>
        <taxon>Sphingobacteriaceae</taxon>
        <taxon>Sphingobacterium</taxon>
    </lineage>
</organism>
<dbReference type="Proteomes" id="UP000215355">
    <property type="component" value="Chromosome 1"/>
</dbReference>
<dbReference type="KEGG" id="smiz:4412673_02298"/>
<protein>
    <submittedName>
        <fullName evidence="1">Uncharacterized protein</fullName>
    </submittedName>
</protein>
<accession>A0AAJ4XBX5</accession>
<gene>
    <name evidence="1" type="ORF">SAMEA4412673_02298</name>
</gene>
<dbReference type="EMBL" id="LT906468">
    <property type="protein sequence ID" value="SNV51175.1"/>
    <property type="molecule type" value="Genomic_DNA"/>
</dbReference>
<name>A0AAJ4XBX5_9SPHI</name>
<reference evidence="1 2" key="1">
    <citation type="submission" date="2017-06" db="EMBL/GenBank/DDBJ databases">
        <authorList>
            <consortium name="Pathogen Informatics"/>
        </authorList>
    </citation>
    <scope>NUCLEOTIDE SEQUENCE [LARGE SCALE GENOMIC DNA]</scope>
    <source>
        <strain evidence="1 2">NCTC12149</strain>
    </source>
</reference>
<proteinExistence type="predicted"/>
<dbReference type="RefSeq" id="WP_093096897.1">
    <property type="nucleotide sequence ID" value="NZ_FNGK01000001.1"/>
</dbReference>